<dbReference type="SUPFAM" id="SSF46785">
    <property type="entry name" value="Winged helix' DNA-binding domain"/>
    <property type="match status" value="1"/>
</dbReference>
<dbReference type="OrthoDB" id="9806864at2"/>
<evidence type="ECO:0000313" key="7">
    <source>
        <dbReference type="EMBL" id="KTT74082.1"/>
    </source>
</evidence>
<dbReference type="Proteomes" id="UP000074310">
    <property type="component" value="Unassembled WGS sequence"/>
</dbReference>
<organism evidence="7 8">
    <name type="scientific">Sphingomonas endophytica</name>
    <dbReference type="NCBI Taxonomy" id="869719"/>
    <lineage>
        <taxon>Bacteria</taxon>
        <taxon>Pseudomonadati</taxon>
        <taxon>Pseudomonadota</taxon>
        <taxon>Alphaproteobacteria</taxon>
        <taxon>Sphingomonadales</taxon>
        <taxon>Sphingomonadaceae</taxon>
        <taxon>Sphingomonas</taxon>
    </lineage>
</organism>
<dbReference type="GO" id="GO:0005737">
    <property type="term" value="C:cytoplasm"/>
    <property type="evidence" value="ECO:0007669"/>
    <property type="project" value="UniProtKB-SubCell"/>
</dbReference>
<proteinExistence type="predicted"/>
<gene>
    <name evidence="7" type="ORF">NS334_05815</name>
</gene>
<evidence type="ECO:0000256" key="3">
    <source>
        <dbReference type="ARBA" id="ARBA00023015"/>
    </source>
</evidence>
<evidence type="ECO:0000256" key="5">
    <source>
        <dbReference type="ARBA" id="ARBA00023163"/>
    </source>
</evidence>
<comment type="subcellular location">
    <subcellularLocation>
        <location evidence="1">Cytoplasm</location>
    </subcellularLocation>
</comment>
<comment type="caution">
    <text evidence="7">The sequence shown here is derived from an EMBL/GenBank/DDBJ whole genome shotgun (WGS) entry which is preliminary data.</text>
</comment>
<keyword evidence="5" id="KW-0804">Transcription</keyword>
<dbReference type="GO" id="GO:0003700">
    <property type="term" value="F:DNA-binding transcription factor activity"/>
    <property type="evidence" value="ECO:0007669"/>
    <property type="project" value="InterPro"/>
</dbReference>
<dbReference type="PANTHER" id="PTHR33164">
    <property type="entry name" value="TRANSCRIPTIONAL REGULATOR, MARR FAMILY"/>
    <property type="match status" value="1"/>
</dbReference>
<evidence type="ECO:0000256" key="1">
    <source>
        <dbReference type="ARBA" id="ARBA00004496"/>
    </source>
</evidence>
<keyword evidence="8" id="KW-1185">Reference proteome</keyword>
<dbReference type="EMBL" id="LDTB01000013">
    <property type="protein sequence ID" value="KTT74082.1"/>
    <property type="molecule type" value="Genomic_DNA"/>
</dbReference>
<dbReference type="FunFam" id="1.10.10.10:FF:000163">
    <property type="entry name" value="MarR family transcriptional regulator"/>
    <property type="match status" value="1"/>
</dbReference>
<dbReference type="InterPro" id="IPR000835">
    <property type="entry name" value="HTH_MarR-typ"/>
</dbReference>
<dbReference type="GO" id="GO:0006950">
    <property type="term" value="P:response to stress"/>
    <property type="evidence" value="ECO:0007669"/>
    <property type="project" value="TreeGrafter"/>
</dbReference>
<dbReference type="CDD" id="cd00090">
    <property type="entry name" value="HTH_ARSR"/>
    <property type="match status" value="1"/>
</dbReference>
<keyword evidence="4" id="KW-0238">DNA-binding</keyword>
<keyword evidence="3" id="KW-0805">Transcription regulation</keyword>
<dbReference type="InterPro" id="IPR036390">
    <property type="entry name" value="WH_DNA-bd_sf"/>
</dbReference>
<evidence type="ECO:0000256" key="4">
    <source>
        <dbReference type="ARBA" id="ARBA00023125"/>
    </source>
</evidence>
<dbReference type="PRINTS" id="PR00598">
    <property type="entry name" value="HTHMARR"/>
</dbReference>
<dbReference type="PATRIC" id="fig|869719.3.peg.601"/>
<dbReference type="Pfam" id="PF22381">
    <property type="entry name" value="Staph_reg_Sar_Rot"/>
    <property type="match status" value="1"/>
</dbReference>
<dbReference type="InterPro" id="IPR055166">
    <property type="entry name" value="Transc_reg_Sar_Rot_HTH"/>
</dbReference>
<accession>A0A147I5Q9</accession>
<protein>
    <submittedName>
        <fullName evidence="7">MarR family transcriptional regulator</fullName>
    </submittedName>
</protein>
<dbReference type="SMART" id="SM00347">
    <property type="entry name" value="HTH_MARR"/>
    <property type="match status" value="1"/>
</dbReference>
<dbReference type="PANTHER" id="PTHR33164:SF5">
    <property type="entry name" value="ORGANIC HYDROPEROXIDE RESISTANCE TRANSCRIPTIONAL REGULATOR"/>
    <property type="match status" value="1"/>
</dbReference>
<dbReference type="InterPro" id="IPR011991">
    <property type="entry name" value="ArsR-like_HTH"/>
</dbReference>
<evidence type="ECO:0000256" key="2">
    <source>
        <dbReference type="ARBA" id="ARBA00022490"/>
    </source>
</evidence>
<reference evidence="7 8" key="1">
    <citation type="journal article" date="2016" name="Front. Microbiol.">
        <title>Genomic Resource of Rice Seed Associated Bacteria.</title>
        <authorList>
            <person name="Midha S."/>
            <person name="Bansal K."/>
            <person name="Sharma S."/>
            <person name="Kumar N."/>
            <person name="Patil P.P."/>
            <person name="Chaudhry V."/>
            <person name="Patil P.B."/>
        </authorList>
    </citation>
    <scope>NUCLEOTIDE SEQUENCE [LARGE SCALE GENOMIC DNA]</scope>
    <source>
        <strain evidence="7 8">NS334</strain>
    </source>
</reference>
<dbReference type="GO" id="GO:0003677">
    <property type="term" value="F:DNA binding"/>
    <property type="evidence" value="ECO:0007669"/>
    <property type="project" value="UniProtKB-KW"/>
</dbReference>
<evidence type="ECO:0000259" key="6">
    <source>
        <dbReference type="PROSITE" id="PS50995"/>
    </source>
</evidence>
<feature type="domain" description="HTH marR-type" evidence="6">
    <location>
        <begin position="8"/>
        <end position="138"/>
    </location>
</feature>
<sequence length="147" mass="15988">MTAALPLDEQLCFTLYAASMAVGRAYKPMLDALGITYPQYLVLHALWEEDRRTVGAIAERLALESSTVTPLVKRLEASGLVTRQRDPRDERQVRVALTDAGQAMRERCGCLGEALVARSGMTLAQIEALNRQVGALRDAVAGTTRAS</sequence>
<dbReference type="PROSITE" id="PS50995">
    <property type="entry name" value="HTH_MARR_2"/>
    <property type="match status" value="1"/>
</dbReference>
<dbReference type="RefSeq" id="WP_058755029.1">
    <property type="nucleotide sequence ID" value="NZ_LDTB01000013.1"/>
</dbReference>
<dbReference type="InterPro" id="IPR039422">
    <property type="entry name" value="MarR/SlyA-like"/>
</dbReference>
<name>A0A147I5Q9_9SPHN</name>
<dbReference type="InterPro" id="IPR036388">
    <property type="entry name" value="WH-like_DNA-bd_sf"/>
</dbReference>
<keyword evidence="2" id="KW-0963">Cytoplasm</keyword>
<evidence type="ECO:0000313" key="8">
    <source>
        <dbReference type="Proteomes" id="UP000074310"/>
    </source>
</evidence>
<dbReference type="Gene3D" id="1.10.10.10">
    <property type="entry name" value="Winged helix-like DNA-binding domain superfamily/Winged helix DNA-binding domain"/>
    <property type="match status" value="1"/>
</dbReference>
<dbReference type="AlphaFoldDB" id="A0A147I5Q9"/>